<feature type="domain" description="Schizont-infected cell agglutination C-terminal" evidence="3">
    <location>
        <begin position="742"/>
        <end position="883"/>
    </location>
</feature>
<evidence type="ECO:0000259" key="3">
    <source>
        <dbReference type="Pfam" id="PF12879"/>
    </source>
</evidence>
<dbReference type="EMBL" id="NETL01000015">
    <property type="protein sequence ID" value="OTN68715.1"/>
    <property type="molecule type" value="Genomic_DNA"/>
</dbReference>
<proteinExistence type="predicted"/>
<dbReference type="VEuPathDB" id="PlasmoDB:PKNOH_S01026900"/>
<evidence type="ECO:0000313" key="6">
    <source>
        <dbReference type="Proteomes" id="UP000195012"/>
    </source>
</evidence>
<evidence type="ECO:0000259" key="4">
    <source>
        <dbReference type="Pfam" id="PF12887"/>
    </source>
</evidence>
<dbReference type="Pfam" id="PF12887">
    <property type="entry name" value="SICA_alpha"/>
    <property type="match status" value="2"/>
</dbReference>
<evidence type="ECO:0000256" key="2">
    <source>
        <dbReference type="SAM" id="Phobius"/>
    </source>
</evidence>
<dbReference type="InterPro" id="IPR024288">
    <property type="entry name" value="SICA_C"/>
</dbReference>
<feature type="compositionally biased region" description="Basic residues" evidence="1">
    <location>
        <begin position="787"/>
        <end position="800"/>
    </location>
</feature>
<keyword evidence="2" id="KW-0812">Transmembrane</keyword>
<dbReference type="InterPro" id="IPR024290">
    <property type="entry name" value="SICA_extracell_a"/>
</dbReference>
<feature type="compositionally biased region" description="Polar residues" evidence="1">
    <location>
        <begin position="644"/>
        <end position="653"/>
    </location>
</feature>
<keyword evidence="2" id="KW-0472">Membrane</keyword>
<dbReference type="AlphaFoldDB" id="A0A1Y3DZ50"/>
<feature type="compositionally biased region" description="Low complexity" evidence="1">
    <location>
        <begin position="629"/>
        <end position="643"/>
    </location>
</feature>
<evidence type="ECO:0000256" key="1">
    <source>
        <dbReference type="SAM" id="MobiDB-lite"/>
    </source>
</evidence>
<reference evidence="5 6" key="1">
    <citation type="submission" date="2017-05" db="EMBL/GenBank/DDBJ databases">
        <title>PacBio assembly of a Plasmodium knowlesi genome sequence with Hi-C correction and manual annotation of the SICAvar gene family.</title>
        <authorList>
            <person name="Lapp S.A."/>
            <person name="Geraldo J.A."/>
            <person name="Chien J.-T."/>
            <person name="Ay F."/>
            <person name="Pakala S.B."/>
            <person name="Batugedara G."/>
            <person name="Humphrey J.C."/>
            <person name="Debarry J.D."/>
            <person name="Le Roch K.G."/>
            <person name="Galinski M.R."/>
            <person name="Kissinger J.C."/>
        </authorList>
    </citation>
    <scope>NUCLEOTIDE SEQUENCE [LARGE SCALE GENOMIC DNA]</scope>
    <source>
        <strain evidence="6">Malayan Strain Pk1 (A+)</strain>
    </source>
</reference>
<dbReference type="VEuPathDB" id="PlasmoDB:PKNH_0118500"/>
<name>A0A1Y3DZ50_PLAKN</name>
<feature type="region of interest" description="Disordered" evidence="1">
    <location>
        <begin position="776"/>
        <end position="800"/>
    </location>
</feature>
<gene>
    <name evidence="5" type="ORF">PKNOH_S01026900</name>
</gene>
<feature type="region of interest" description="Disordered" evidence="1">
    <location>
        <begin position="507"/>
        <end position="564"/>
    </location>
</feature>
<feature type="compositionally biased region" description="Basic and acidic residues" evidence="1">
    <location>
        <begin position="776"/>
        <end position="786"/>
    </location>
</feature>
<organism evidence="5 6">
    <name type="scientific">Plasmodium knowlesi</name>
    <dbReference type="NCBI Taxonomy" id="5850"/>
    <lineage>
        <taxon>Eukaryota</taxon>
        <taxon>Sar</taxon>
        <taxon>Alveolata</taxon>
        <taxon>Apicomplexa</taxon>
        <taxon>Aconoidasida</taxon>
        <taxon>Haemosporida</taxon>
        <taxon>Plasmodiidae</taxon>
        <taxon>Plasmodium</taxon>
        <taxon>Plasmodium (Plasmodium)</taxon>
    </lineage>
</organism>
<dbReference type="OrthoDB" id="376328at2759"/>
<feature type="region of interest" description="Disordered" evidence="1">
    <location>
        <begin position="628"/>
        <end position="713"/>
    </location>
</feature>
<accession>A0A1Y3DZ50</accession>
<keyword evidence="2" id="KW-1133">Transmembrane helix</keyword>
<feature type="transmembrane region" description="Helical" evidence="2">
    <location>
        <begin position="723"/>
        <end position="744"/>
    </location>
</feature>
<feature type="compositionally biased region" description="Low complexity" evidence="1">
    <location>
        <begin position="654"/>
        <end position="694"/>
    </location>
</feature>
<dbReference type="VEuPathDB" id="PlasmoDB:PKA1H_010023200"/>
<evidence type="ECO:0000313" key="5">
    <source>
        <dbReference type="EMBL" id="OTN68715.1"/>
    </source>
</evidence>
<feature type="compositionally biased region" description="Polar residues" evidence="1">
    <location>
        <begin position="516"/>
        <end position="537"/>
    </location>
</feature>
<dbReference type="Pfam" id="PF12879">
    <property type="entry name" value="SICA_C"/>
    <property type="match status" value="1"/>
</dbReference>
<feature type="domain" description="Schizont-infected cell agglutination extracellular alpha" evidence="4">
    <location>
        <begin position="15"/>
        <end position="167"/>
    </location>
</feature>
<dbReference type="Proteomes" id="UP000195012">
    <property type="component" value="Unassembled WGS sequence"/>
</dbReference>
<comment type="caution">
    <text evidence="5">The sequence shown here is derived from an EMBL/GenBank/DDBJ whole genome shotgun (WGS) entry which is preliminary data.</text>
</comment>
<protein>
    <submittedName>
        <fullName evidence="5">SICAvar type II</fullName>
    </submittedName>
</protein>
<feature type="domain" description="Schizont-infected cell agglutination extracellular alpha" evidence="4">
    <location>
        <begin position="235"/>
        <end position="406"/>
    </location>
</feature>
<sequence>MAPSKTTTKNTFDALWKEWLKGKRRGKQSADSVERELGSTIVKWVRGLVPAMNSMENELAAQTVCTDIGGSEDEKVCKFIVRNLLEIEKIRKKDCVRRGKIEGRMKGYIQCTMLNLWSAMYRSHHCNKKNVVDSAYNKVKSTIQGPSSAVGCGECKFEQLEPMRVVGEFDMLIIILALLNADSQVMKLIREKQELQAGGNCNDEEEVLTKLRLPGHSGTDPREGRSAVGDNVLRDLVNKWTERNSGAMHGQLNEGIKENLQKIFKNLKDTLNMEEGIHSTLCAYYGGEGRGSGKVPWGGPEKEFCKAVLKVLLYTNGLTHRFDIRQGVQKEDSVAAYLRCIVGRVVLTELYGGHCLFNKHIEYMHRMVQPFVDIHGPDMKDQLCSNFDLDKSILGGQLLWDTVRKWVDDIKTKTGKDGILKYSWLMNNLNKCPDGSSVNAGTIGRDVRRGAVPGLGAEDMDLINELQRMKEKNYYISQGGAIEVVEKVKNLTEEDEIKKELKEKIEEQKEKEHGKNQSTVLPASQGVPSTANGQSQVNPAAPPSNPASAIPSGTQVVQPPPPRAPTWTDIYEKAKDIVSSKVPSIIEKVKSSIPMNTYSFLPSALNSLSNSISSSVQTFVEYTQSTLQPPASTVSSNSSLPTSHVNTGSVTSQGGPPAIPGQAGVAGAGTPAAAAAATAVPATKAKSSTKAGPKGRIRPTSPPPGRKGEGWMEGFPSDSIHPYLPLVPSILGIITITYFLWKYFGQLGKIRRFRRSPPEIPGPSVQEQVLDHVQQDSSHEYQLVKERKPRSAPTRTKRSGRVNRRTIIEIHFEVLDECQKGDTQLNQKDFLELLVQEFMGSEFMEEEEQVPKEDVLMEGVPMESIPLEQVPMERVPSLGSVFMV</sequence>